<dbReference type="Pfam" id="PF12932">
    <property type="entry name" value="Sec16"/>
    <property type="match status" value="1"/>
</dbReference>
<dbReference type="PANTHER" id="PTHR13402:SF6">
    <property type="entry name" value="SECRETORY 16, ISOFORM I"/>
    <property type="match status" value="1"/>
</dbReference>
<evidence type="ECO:0000256" key="3">
    <source>
        <dbReference type="ARBA" id="ARBA00022448"/>
    </source>
</evidence>
<feature type="domain" description="Sec16 central conserved" evidence="9">
    <location>
        <begin position="543"/>
        <end position="665"/>
    </location>
</feature>
<feature type="compositionally biased region" description="Polar residues" evidence="7">
    <location>
        <begin position="359"/>
        <end position="389"/>
    </location>
</feature>
<accession>A0A9R0IFY5</accession>
<dbReference type="Pfam" id="PF12931">
    <property type="entry name" value="TPR_Sec16"/>
    <property type="match status" value="1"/>
</dbReference>
<keyword evidence="6" id="KW-0333">Golgi apparatus</keyword>
<feature type="region of interest" description="Disordered" evidence="7">
    <location>
        <begin position="523"/>
        <end position="542"/>
    </location>
</feature>
<keyword evidence="3 6" id="KW-0813">Transport</keyword>
<dbReference type="InterPro" id="IPR024340">
    <property type="entry name" value="Sec16_CCD"/>
</dbReference>
<evidence type="ECO:0000256" key="2">
    <source>
        <dbReference type="ARBA" id="ARBA00005927"/>
    </source>
</evidence>
<feature type="region of interest" description="Disordered" evidence="7">
    <location>
        <begin position="450"/>
        <end position="476"/>
    </location>
</feature>
<reference evidence="10" key="1">
    <citation type="journal article" date="2021" name="Nat. Commun.">
        <title>Genomic analyses provide insights into spinach domestication and the genetic basis of agronomic traits.</title>
        <authorList>
            <person name="Cai X."/>
            <person name="Sun X."/>
            <person name="Xu C."/>
            <person name="Sun H."/>
            <person name="Wang X."/>
            <person name="Ge C."/>
            <person name="Zhang Z."/>
            <person name="Wang Q."/>
            <person name="Fei Z."/>
            <person name="Jiao C."/>
            <person name="Wang Q."/>
        </authorList>
    </citation>
    <scope>NUCLEOTIDE SEQUENCE [LARGE SCALE GENOMIC DNA]</scope>
    <source>
        <strain evidence="10">cv. Varoflay</strain>
    </source>
</reference>
<keyword evidence="5 6" id="KW-0931">ER-Golgi transport</keyword>
<dbReference type="Gene3D" id="1.25.40.1030">
    <property type="match status" value="1"/>
</dbReference>
<dbReference type="GO" id="GO:0070973">
    <property type="term" value="P:protein localization to endoplasmic reticulum exit site"/>
    <property type="evidence" value="ECO:0000318"/>
    <property type="project" value="GO_Central"/>
</dbReference>
<feature type="compositionally biased region" description="Polar residues" evidence="7">
    <location>
        <begin position="1325"/>
        <end position="1359"/>
    </location>
</feature>
<keyword evidence="4 6" id="KW-0256">Endoplasmic reticulum</keyword>
<proteinExistence type="inferred from homology"/>
<dbReference type="RefSeq" id="XP_021848631.1">
    <property type="nucleotide sequence ID" value="XM_021992939.2"/>
</dbReference>
<feature type="compositionally biased region" description="Polar residues" evidence="7">
    <location>
        <begin position="1118"/>
        <end position="1135"/>
    </location>
</feature>
<comment type="subcellular location">
    <subcellularLocation>
        <location evidence="1">Endoplasmic reticulum</location>
    </subcellularLocation>
    <subcellularLocation>
        <location evidence="6">Golgi apparatus membrane</location>
    </subcellularLocation>
</comment>
<feature type="compositionally biased region" description="Basic and acidic residues" evidence="7">
    <location>
        <begin position="1104"/>
        <end position="1117"/>
    </location>
</feature>
<sequence>MASNPPFELEDQTDEDFFDKLVNDDDDDDISSKTTGLINANVSLDGNESDELKAFADLSIGEISSGNTGSETMGVKGSNDILQTQSVEQVVDGEANSTLVSSDMPLLDNGPVSEDGVTAFEAKSDLRSEVSCSPTSGAKEVQWSAITDSAMHGSGGIGFYDDFFTEIGEGETGSFQTEANAVPGNEESKNAVIENSHSNFEYQGITRDSTEQPLNGAETNSIEYWESLYPGWKYDSNTAQWYQLHSSDGIANGQESFGVPAGNIQGTFEASGDSIWTPSNVQSSQVFNAQQTAQTAVGTISQLSKTENSTGQSYVLQQTGEYQYPVHMIFDPQYPGWYYDTIAEQWCSLEAYHASIQSTEENSNQPTQNGFLSSTGYSHASSQGINNGLQGARGDGLGKSLATSSVNYDQQGANAQYEMVSRSAANTSVVPSWQSPSDFNSFTNSQVNQQTSFDSTRGFNEKTSQSNDNSNWASGLNNFSADNDIQLFNHAQQVMQNGQPAQYPTGHYTSQHAATVAQPLFSNGHHVSRSPSEGRSSAGRPPHALVTFGFGGKLVVMKDNNASGFSALGSKSGDGCFLSVLNLMEVVSSSKGPYSTETSAHSYFHSLCHQSFPGPLVGGNVGNKELNKWIDERISNCDSLEMNYSKGQGLKLLLSLLKIACQHYGKFRSFGGDSGPKENDLPESAVAKLFASAKRNDGQFNDYKPIPKCLMTLPSEAHTQTTATEVQNLLVSGRKMEALQRAQEGQFWGFALVLARELGDQLYADTVKQMAVSQLVVGSPLRTLCLLVARKPEEVFSNNMMPSDVYGAVQMLPQPVQNAGCSMLDNWEENLAVITANRTENDELVIIHLGDCLLKERNDVTAAHICYLVAEASFELYSDSARLCLIGADHWNFPRTYASPEAIQRTELFEYAKVLGNSQFSLLQLQSYKLVYAHMLAEVGRISDSLKYCQAVYKSLKIGRSPEADTLKQLLSSLEERIRTHQQSGYAANLAPGKIVGKLLNFFDSTAHRVVGGLPPPGPSSSTTQSSFQGNENQFQALSPMVTGSQLNMGVSSLTPPASLNIMSSQSNMGMSSMTPSASMEPISQWAVDESKMTLQNRSASEPDIGRTRPDQVDSSKEATSSSTVGKQSGSTGTSRFGRLNFGAQIFQKTVGLVLKPLQGRQAKLGDTNKFYYDEKLKRWVEEGAEPTTEESALPPPPMTAAFQSGKSDYNLKSSLNDGLHAVNGSPASTNSTPESSPGIPSTLPSSNQFSARSRMGVRSRYVDTFNKGGGASTNLFQAPSVPSVQPPKLTGAKFFIPAAAPANEQTIGTEAGTRNEVSEIGENPSMSMNDPFQNLTPSPVGTMQRFSSVDTISSNGTMESGKVPLVPQSRRTASWSSIQSDTYTPPPITEMKASPLSFIPSDQLPGNLHIDKDNSGDDLQEVEL</sequence>
<keyword evidence="6" id="KW-0472">Membrane</keyword>
<evidence type="ECO:0000313" key="11">
    <source>
        <dbReference type="RefSeq" id="XP_021848631.1"/>
    </source>
</evidence>
<feature type="region of interest" description="Disordered" evidence="7">
    <location>
        <begin position="359"/>
        <end position="392"/>
    </location>
</feature>
<dbReference type="KEGG" id="soe:110788313"/>
<evidence type="ECO:0000256" key="7">
    <source>
        <dbReference type="SAM" id="MobiDB-lite"/>
    </source>
</evidence>
<feature type="domain" description="Sec16 Sec23-binding" evidence="8">
    <location>
        <begin position="726"/>
        <end position="997"/>
    </location>
</feature>
<feature type="compositionally biased region" description="Polar residues" evidence="7">
    <location>
        <begin position="1370"/>
        <end position="1384"/>
    </location>
</feature>
<evidence type="ECO:0000256" key="4">
    <source>
        <dbReference type="ARBA" id="ARBA00022824"/>
    </source>
</evidence>
<feature type="region of interest" description="Disordered" evidence="7">
    <location>
        <begin position="1184"/>
        <end position="1256"/>
    </location>
</feature>
<keyword evidence="10" id="KW-1185">Reference proteome</keyword>
<reference evidence="11" key="2">
    <citation type="submission" date="2025-08" db="UniProtKB">
        <authorList>
            <consortium name="RefSeq"/>
        </authorList>
    </citation>
    <scope>IDENTIFICATION</scope>
    <source>
        <tissue evidence="11">Leaf</tissue>
    </source>
</reference>
<feature type="compositionally biased region" description="Polar residues" evidence="7">
    <location>
        <begin position="1226"/>
        <end position="1252"/>
    </location>
</feature>
<dbReference type="Proteomes" id="UP000813463">
    <property type="component" value="Chromosome 6"/>
</dbReference>
<evidence type="ECO:0000256" key="6">
    <source>
        <dbReference type="RuleBase" id="RU364101"/>
    </source>
</evidence>
<dbReference type="GO" id="GO:0070971">
    <property type="term" value="C:endoplasmic reticulum exit site"/>
    <property type="evidence" value="ECO:0000318"/>
    <property type="project" value="GO_Central"/>
</dbReference>
<feature type="region of interest" description="Disordered" evidence="7">
    <location>
        <begin position="1320"/>
        <end position="1425"/>
    </location>
</feature>
<protein>
    <recommendedName>
        <fullName evidence="6">Protein transport protein sec16</fullName>
    </recommendedName>
</protein>
<dbReference type="InterPro" id="IPR024298">
    <property type="entry name" value="Sec16_Sec23-bd"/>
</dbReference>
<evidence type="ECO:0000313" key="10">
    <source>
        <dbReference type="Proteomes" id="UP000813463"/>
    </source>
</evidence>
<feature type="compositionally biased region" description="Low complexity" evidence="7">
    <location>
        <begin position="1063"/>
        <end position="1074"/>
    </location>
</feature>
<organism evidence="10 11">
    <name type="scientific">Spinacia oleracea</name>
    <name type="common">Spinach</name>
    <dbReference type="NCBI Taxonomy" id="3562"/>
    <lineage>
        <taxon>Eukaryota</taxon>
        <taxon>Viridiplantae</taxon>
        <taxon>Streptophyta</taxon>
        <taxon>Embryophyta</taxon>
        <taxon>Tracheophyta</taxon>
        <taxon>Spermatophyta</taxon>
        <taxon>Magnoliopsida</taxon>
        <taxon>eudicotyledons</taxon>
        <taxon>Gunneridae</taxon>
        <taxon>Pentapetalae</taxon>
        <taxon>Caryophyllales</taxon>
        <taxon>Chenopodiaceae</taxon>
        <taxon>Chenopodioideae</taxon>
        <taxon>Anserineae</taxon>
        <taxon>Spinacia</taxon>
    </lineage>
</organism>
<feature type="region of interest" description="Disordered" evidence="7">
    <location>
        <begin position="1094"/>
        <end position="1137"/>
    </location>
</feature>
<comment type="similarity">
    <text evidence="2 6">Belongs to the SEC16 family.</text>
</comment>
<dbReference type="OrthoDB" id="8918678at2759"/>
<evidence type="ECO:0000256" key="1">
    <source>
        <dbReference type="ARBA" id="ARBA00004240"/>
    </source>
</evidence>
<dbReference type="PANTHER" id="PTHR13402">
    <property type="entry name" value="RGPR-RELATED"/>
    <property type="match status" value="1"/>
</dbReference>
<keyword evidence="6" id="KW-0653">Protein transport</keyword>
<dbReference type="GO" id="GO:0015031">
    <property type="term" value="P:protein transport"/>
    <property type="evidence" value="ECO:0007669"/>
    <property type="project" value="UniProtKB-KW"/>
</dbReference>
<feature type="compositionally biased region" description="Polar residues" evidence="7">
    <location>
        <begin position="1202"/>
        <end position="1217"/>
    </location>
</feature>
<dbReference type="GeneID" id="110788313"/>
<name>A0A9R0IFY5_SPIOL</name>
<evidence type="ECO:0000259" key="9">
    <source>
        <dbReference type="Pfam" id="PF12932"/>
    </source>
</evidence>
<dbReference type="CDD" id="cd09233">
    <property type="entry name" value="ACE1-Sec16-like"/>
    <property type="match status" value="1"/>
</dbReference>
<feature type="region of interest" description="Disordered" evidence="7">
    <location>
        <begin position="1062"/>
        <end position="1081"/>
    </location>
</feature>
<evidence type="ECO:0000259" key="8">
    <source>
        <dbReference type="Pfam" id="PF12931"/>
    </source>
</evidence>
<gene>
    <name evidence="11" type="primary">LOC110788313</name>
</gene>
<evidence type="ECO:0000256" key="5">
    <source>
        <dbReference type="ARBA" id="ARBA00022892"/>
    </source>
</evidence>
<dbReference type="GO" id="GO:0016192">
    <property type="term" value="P:vesicle-mediated transport"/>
    <property type="evidence" value="ECO:0007669"/>
    <property type="project" value="UniProtKB-KW"/>
</dbReference>
<dbReference type="GO" id="GO:0007030">
    <property type="term" value="P:Golgi organization"/>
    <property type="evidence" value="ECO:0000318"/>
    <property type="project" value="GO_Central"/>
</dbReference>
<dbReference type="GO" id="GO:0012507">
    <property type="term" value="C:ER to Golgi transport vesicle membrane"/>
    <property type="evidence" value="ECO:0000318"/>
    <property type="project" value="GO_Central"/>
</dbReference>
<dbReference type="GO" id="GO:0000139">
    <property type="term" value="C:Golgi membrane"/>
    <property type="evidence" value="ECO:0007669"/>
    <property type="project" value="UniProtKB-SubCell"/>
</dbReference>